<dbReference type="Pfam" id="PF06054">
    <property type="entry name" value="CoiA_nuc"/>
    <property type="match status" value="1"/>
</dbReference>
<dbReference type="InterPro" id="IPR057253">
    <property type="entry name" value="CoiA-like_N"/>
</dbReference>
<evidence type="ECO:0000259" key="2">
    <source>
        <dbReference type="Pfam" id="PF25164"/>
    </source>
</evidence>
<accession>A0ABV9JC05</accession>
<evidence type="ECO:0000313" key="3">
    <source>
        <dbReference type="EMBL" id="MFC4652038.1"/>
    </source>
</evidence>
<dbReference type="EMBL" id="JBHSGD010000004">
    <property type="protein sequence ID" value="MFC4652038.1"/>
    <property type="molecule type" value="Genomic_DNA"/>
</dbReference>
<sequence>MLIVHDENKNLINLLEIEISQLKGKFFCPACHSEVRLKNGNIKIPHFSHISLKECHSWSENESAQHLGLKLALYKWFARTEKVKIEHYLPELEQTPDLLVNEKIAIEVQCSHLSIKRLWERTENYRKHGYQVIWLMGHDLWIKKSLTQLQKNLMYFSKNRGFYFWECDLAQEKIRLKSLLHENLRGHVIFHLEEFNFFQGNLLEILRLPFLSQKLLSIPVTRDKNLSHYIRQQLFHRNPKWLKLQEKYYQNGQNLLSVSFERPTYAPVGLHLLENIFDSSVKKNFCQISQDLTNYYQNYWENWQKKSAQKVYPPAFYDKIINRLK</sequence>
<feature type="domain" description="Competence protein CoiA-like N-terminal" evidence="2">
    <location>
        <begin position="18"/>
        <end position="56"/>
    </location>
</feature>
<dbReference type="Pfam" id="PF25164">
    <property type="entry name" value="CoiA_N"/>
    <property type="match status" value="1"/>
</dbReference>
<dbReference type="Proteomes" id="UP001595987">
    <property type="component" value="Unassembled WGS sequence"/>
</dbReference>
<dbReference type="RefSeq" id="WP_213533516.1">
    <property type="nucleotide sequence ID" value="NZ_BOVQ01000002.1"/>
</dbReference>
<name>A0ABV9JC05_9LACT</name>
<protein>
    <submittedName>
        <fullName evidence="3">Competence protein CoiA</fullName>
    </submittedName>
</protein>
<dbReference type="InterPro" id="IPR010330">
    <property type="entry name" value="CoiA_nuc"/>
</dbReference>
<dbReference type="InterPro" id="IPR021176">
    <property type="entry name" value="Competence-induced_CoiA"/>
</dbReference>
<evidence type="ECO:0000259" key="1">
    <source>
        <dbReference type="Pfam" id="PF06054"/>
    </source>
</evidence>
<dbReference type="PIRSF" id="PIRSF007487">
    <property type="entry name" value="Competence-induced_CoiA_bac"/>
    <property type="match status" value="1"/>
</dbReference>
<reference evidence="4" key="1">
    <citation type="journal article" date="2019" name="Int. J. Syst. Evol. Microbiol.">
        <title>The Global Catalogue of Microorganisms (GCM) 10K type strain sequencing project: providing services to taxonomists for standard genome sequencing and annotation.</title>
        <authorList>
            <consortium name="The Broad Institute Genomics Platform"/>
            <consortium name="The Broad Institute Genome Sequencing Center for Infectious Disease"/>
            <person name="Wu L."/>
            <person name="Ma J."/>
        </authorList>
    </citation>
    <scope>NUCLEOTIDE SEQUENCE [LARGE SCALE GENOMIC DNA]</scope>
    <source>
        <strain evidence="4">CCUG 63287</strain>
    </source>
</reference>
<evidence type="ECO:0000313" key="4">
    <source>
        <dbReference type="Proteomes" id="UP001595987"/>
    </source>
</evidence>
<feature type="domain" description="Competence protein CoiA nuclease-like" evidence="1">
    <location>
        <begin position="62"/>
        <end position="193"/>
    </location>
</feature>
<gene>
    <name evidence="3" type="ORF">ACFO26_03880</name>
</gene>
<proteinExistence type="predicted"/>
<organism evidence="3 4">
    <name type="scientific">Lactococcus nasutitermitis</name>
    <dbReference type="NCBI Taxonomy" id="1652957"/>
    <lineage>
        <taxon>Bacteria</taxon>
        <taxon>Bacillati</taxon>
        <taxon>Bacillota</taxon>
        <taxon>Bacilli</taxon>
        <taxon>Lactobacillales</taxon>
        <taxon>Streptococcaceae</taxon>
        <taxon>Lactococcus</taxon>
    </lineage>
</organism>
<comment type="caution">
    <text evidence="3">The sequence shown here is derived from an EMBL/GenBank/DDBJ whole genome shotgun (WGS) entry which is preliminary data.</text>
</comment>
<keyword evidence="4" id="KW-1185">Reference proteome</keyword>